<dbReference type="EMBL" id="JAECZB010000049">
    <property type="protein sequence ID" value="MBH8553901.1"/>
    <property type="molecule type" value="Genomic_DNA"/>
</dbReference>
<dbReference type="RefSeq" id="WP_214440162.1">
    <property type="nucleotide sequence ID" value="NZ_JAECZB010000049.1"/>
</dbReference>
<protein>
    <submittedName>
        <fullName evidence="3">Response regulator</fullName>
    </submittedName>
</protein>
<evidence type="ECO:0000313" key="4">
    <source>
        <dbReference type="Proteomes" id="UP000599391"/>
    </source>
</evidence>
<dbReference type="Pfam" id="PF00072">
    <property type="entry name" value="Response_reg"/>
    <property type="match status" value="1"/>
</dbReference>
<keyword evidence="4" id="KW-1185">Reference proteome</keyword>
<dbReference type="PROSITE" id="PS50110">
    <property type="entry name" value="RESPONSE_REGULATORY"/>
    <property type="match status" value="1"/>
</dbReference>
<feature type="modified residue" description="4-aspartylphosphate" evidence="1">
    <location>
        <position position="66"/>
    </location>
</feature>
<dbReference type="InterPro" id="IPR052893">
    <property type="entry name" value="TCS_response_regulator"/>
</dbReference>
<gene>
    <name evidence="3" type="ORF">I8751_16290</name>
</gene>
<keyword evidence="1" id="KW-0597">Phosphoprotein</keyword>
<comment type="caution">
    <text evidence="3">The sequence shown here is derived from an EMBL/GenBank/DDBJ whole genome shotgun (WGS) entry which is preliminary data.</text>
</comment>
<accession>A0A8J7L3L0</accession>
<dbReference type="GO" id="GO:0000160">
    <property type="term" value="P:phosphorelay signal transduction system"/>
    <property type="evidence" value="ECO:0007669"/>
    <property type="project" value="InterPro"/>
</dbReference>
<dbReference type="SMART" id="SM00448">
    <property type="entry name" value="REC"/>
    <property type="match status" value="1"/>
</dbReference>
<evidence type="ECO:0000313" key="3">
    <source>
        <dbReference type="EMBL" id="MBH8553901.1"/>
    </source>
</evidence>
<dbReference type="PANTHER" id="PTHR44520">
    <property type="entry name" value="RESPONSE REGULATOR RCP1-RELATED"/>
    <property type="match status" value="1"/>
</dbReference>
<organism evidence="3 4">
    <name type="scientific">Atlanticothrix silvestris CENA357</name>
    <dbReference type="NCBI Taxonomy" id="1725252"/>
    <lineage>
        <taxon>Bacteria</taxon>
        <taxon>Bacillati</taxon>
        <taxon>Cyanobacteriota</taxon>
        <taxon>Cyanophyceae</taxon>
        <taxon>Nostocales</taxon>
        <taxon>Nodulariaceae</taxon>
        <taxon>Atlanticothrix</taxon>
        <taxon>Atlanticothrix silvestris</taxon>
    </lineage>
</organism>
<evidence type="ECO:0000256" key="1">
    <source>
        <dbReference type="PROSITE-ProRule" id="PRU00169"/>
    </source>
</evidence>
<name>A0A8J7L3L0_9CYAN</name>
<reference evidence="3 4" key="1">
    <citation type="journal article" date="2021" name="Int. J. Syst. Evol. Microbiol.">
        <title>Amazonocrinis nigriterrae gen. nov., sp. nov., Atlanticothrix silvestris gen. nov., sp. nov. and Dendronalium phyllosphericum gen. nov., sp. nov., nostocacean cyanobacteria from Brazilian environments.</title>
        <authorList>
            <person name="Alvarenga D.O."/>
            <person name="Andreote A.P.D."/>
            <person name="Branco L.H.Z."/>
            <person name="Delbaje E."/>
            <person name="Cruz R.B."/>
            <person name="Varani A.M."/>
            <person name="Fiore M.F."/>
        </authorList>
    </citation>
    <scope>NUCLEOTIDE SEQUENCE [LARGE SCALE GENOMIC DNA]</scope>
    <source>
        <strain evidence="3 4">CENA357</strain>
    </source>
</reference>
<dbReference type="PANTHER" id="PTHR44520:SF2">
    <property type="entry name" value="RESPONSE REGULATOR RCP1"/>
    <property type="match status" value="1"/>
</dbReference>
<dbReference type="SUPFAM" id="SSF52172">
    <property type="entry name" value="CheY-like"/>
    <property type="match status" value="1"/>
</dbReference>
<dbReference type="Proteomes" id="UP000599391">
    <property type="component" value="Unassembled WGS sequence"/>
</dbReference>
<evidence type="ECO:0000259" key="2">
    <source>
        <dbReference type="PROSITE" id="PS50110"/>
    </source>
</evidence>
<dbReference type="InterPro" id="IPR011006">
    <property type="entry name" value="CheY-like_superfamily"/>
</dbReference>
<dbReference type="Gene3D" id="3.40.50.2300">
    <property type="match status" value="1"/>
</dbReference>
<sequence>MTLLIPMEVLLIEDNHDHAQLISIALKDSTILINMNVVEDGVEAMAFLLKQDKYALAPRPDLVLLDLDLPKKDGWSVLTEIKTNVNLRRIPVVILATSPSEEDMIKAYDLAASSYIIKPVNFEQWMEIMQVIKNFWFLTVKLPPK</sequence>
<proteinExistence type="predicted"/>
<dbReference type="InterPro" id="IPR001789">
    <property type="entry name" value="Sig_transdc_resp-reg_receiver"/>
</dbReference>
<feature type="domain" description="Response regulatory" evidence="2">
    <location>
        <begin position="8"/>
        <end position="133"/>
    </location>
</feature>
<dbReference type="CDD" id="cd17557">
    <property type="entry name" value="REC_Rcp-like"/>
    <property type="match status" value="1"/>
</dbReference>
<dbReference type="AlphaFoldDB" id="A0A8J7L3L0"/>